<keyword evidence="7" id="KW-1185">Reference proteome</keyword>
<dbReference type="PANTHER" id="PTHR15688:SF1">
    <property type="entry name" value="KINETOCHORE-ASSOCIATED PROTEIN 1"/>
    <property type="match status" value="1"/>
</dbReference>
<dbReference type="GO" id="GO:0005828">
    <property type="term" value="C:kinetochore microtubule"/>
    <property type="evidence" value="ECO:0007669"/>
    <property type="project" value="TreeGrafter"/>
</dbReference>
<dbReference type="PANTHER" id="PTHR15688">
    <property type="entry name" value="KINETOCHORE-ASSOCIATED PROTEIN 1"/>
    <property type="match status" value="1"/>
</dbReference>
<dbReference type="RefSeq" id="XP_014472123.1">
    <property type="nucleotide sequence ID" value="XM_014616637.1"/>
</dbReference>
<dbReference type="Pfam" id="PF24516">
    <property type="entry name" value="ARM_KNTC1_2nd"/>
    <property type="match status" value="1"/>
</dbReference>
<dbReference type="Pfam" id="PF24515">
    <property type="entry name" value="ARM_KNTC1_3rd"/>
    <property type="match status" value="1"/>
</dbReference>
<feature type="coiled-coil region" evidence="1">
    <location>
        <begin position="1389"/>
        <end position="1416"/>
    </location>
</feature>
<reference evidence="8" key="1">
    <citation type="submission" date="2025-08" db="UniProtKB">
        <authorList>
            <consortium name="RefSeq"/>
        </authorList>
    </citation>
    <scope>IDENTIFICATION</scope>
</reference>
<dbReference type="CTD" id="43719"/>
<dbReference type="InterPro" id="IPR055404">
    <property type="entry name" value="ARM_KNTC1_2nd"/>
</dbReference>
<evidence type="ECO:0000256" key="1">
    <source>
        <dbReference type="SAM" id="Coils"/>
    </source>
</evidence>
<dbReference type="GO" id="GO:1990423">
    <property type="term" value="C:RZZ complex"/>
    <property type="evidence" value="ECO:0007669"/>
    <property type="project" value="TreeGrafter"/>
</dbReference>
<dbReference type="InterPro" id="IPR055403">
    <property type="entry name" value="ARM_KNTC1_1st"/>
</dbReference>
<dbReference type="Pfam" id="PF24520">
    <property type="entry name" value="ARM_KNTC1_1st"/>
    <property type="match status" value="1"/>
</dbReference>
<evidence type="ECO:0000259" key="5">
    <source>
        <dbReference type="Pfam" id="PF24516"/>
    </source>
</evidence>
<accession>A0A6P3X1E6</accession>
<evidence type="ECO:0000259" key="3">
    <source>
        <dbReference type="Pfam" id="PF24506"/>
    </source>
</evidence>
<evidence type="ECO:0000259" key="6">
    <source>
        <dbReference type="Pfam" id="PF24520"/>
    </source>
</evidence>
<gene>
    <name evidence="8" type="primary">LOC106743100</name>
</gene>
<dbReference type="Pfam" id="PF10493">
    <property type="entry name" value="Rod_C"/>
    <property type="match status" value="1"/>
</dbReference>
<feature type="domain" description="KNTC1 N-terminal" evidence="3">
    <location>
        <begin position="19"/>
        <end position="359"/>
    </location>
</feature>
<evidence type="ECO:0000313" key="7">
    <source>
        <dbReference type="Proteomes" id="UP000515204"/>
    </source>
</evidence>
<dbReference type="GO" id="GO:0005737">
    <property type="term" value="C:cytoplasm"/>
    <property type="evidence" value="ECO:0007669"/>
    <property type="project" value="TreeGrafter"/>
</dbReference>
<evidence type="ECO:0000259" key="4">
    <source>
        <dbReference type="Pfam" id="PF24515"/>
    </source>
</evidence>
<feature type="domain" description="KNTC1 third ARM-repeats" evidence="4">
    <location>
        <begin position="1234"/>
        <end position="1445"/>
    </location>
</feature>
<dbReference type="InterPro" id="IPR052802">
    <property type="entry name" value="KNTC1"/>
</dbReference>
<name>A0A6P3X1E6_DINQU</name>
<dbReference type="OrthoDB" id="343783at2759"/>
<proteinExistence type="predicted"/>
<sequence>MALWDRVLSGFNLDDETVNFGTRIIAENNGSLYETCTMATIQSREQVDQKPNVSASIQHSKLFVAIDKSITIFQDETCDKVFLNASFPHPIICYCTSNDGLFLFVMLTSRTLCCFHIYEKKLLSMIPIPDNQANVPDNIIDISFKKQEEETFVILVSNTGAIYKCPFKYSCKDVENASPDINQVAEYAMDIQCSQLFPGFACLEFLSATADASSEELSITVVGANSIFTWPSEQCNNFGAVFSFGYKKIKQLNSSGKMLCLRTDHVLSVVCPDTLLGLKLYDGPVFDFTIVQNDNVNYSCEILFLTRSESNDNTYKLCLVSYPDFEQKLEINVPTAAYLFENLHNSSNISYIEGVAAESGVVDTFRVKIISESIPEMRLARLLSRRQFDAAEAFAEKFSLSVEPIHCSKAALYVEQFAPWTKSTSDSACVSTLIDILDRIQNVQYITECCSKALLSDYTQLRQLYLYARERIVQDMKRGNADDQLNANLSLINNTLHRLETFQMIQDTEADDTSSLNVDTAMNKWIKFSQVNLLHEFNVHLRMGQLKSATLIWTRHLPDIMERASVETVRNIFTILPDDLAPSCLWPWLTHFIPTVLSLLPDAMDEIVSWGLKKLKYLEISHCKVWPEIGTDFAEKFIRLLKFEDNQQSVYFHQEYKYQNSLLKQLMLLLQALSDIQQLKVAYRLRVPLSIYVDSPVEATYMLLDRIHLDEIPDFMNTFLKQYMLNNNLQNDSVLCTFIQKTVKNSSSWWIGEEVAWERRVAVIIDFIYNLENRLEQTLEVLKRAPVPWSSTISTLAETSSNFDHSLSSKIKLERDYIPKKIVLKKYGYMTIGVNNRLISRIIKEDRDSMISDIDVLAKNDQQLRQDAFSRCISARLNEGNLQKAMDIIYHLEDNIADALHCYEGIVNYIITAFSLRDVSLEILGHHVEILGCLELKIHNLSAQSKVDVFFSNDIIGIMRDLKSLYVLRKNYQVDASWKSYRTQKSLVLQKCITKLLSGAGKNDLSAIHKMVTQIAALLGFEKSHATLSLLKQVKDTDAMQQLIDGDDKNPDVTPDEFEDMNEMCLCALRHAAADTDTVEIVKSLSASMLNTCRDNDLPAALSLHTCVNVCPTLPVQRYCDEGEGTAPKSSLKLYAIYEDQAISLDKRLLSLFKDAMSLQLCHSGRIDDGENTDCNSEQMDGLLGNFLMNTRELQHQHNDYSLLRIFETFYFAYCSISAKNENALAELRSALSQLLLNLLRKLCTGRSFDLHLGLACLFMLPDQEACSWISTACASFEADHIRHSKALILGYEYSYMGRNRSLMQKFDNYKLLHIWAQRLSQYSITYREMFTSDTSSKREILQNIISNSKKSAIPILKNYCYNFGFNFTDCLLLYLQKLLKTWNPTITISSLNKELLVCEEEVDSLKRECEAVAAEIEDKSVLKQWISMSWERINFYHYEVFIILMDLIGDRDMKKRNYLRFLQNYTRSGSPTSTEHNEWIQFNPEHSTLPPIAQWRLPFLLKVDFWKLITPELNLRTYEKWLSVARVLNLEMHLVCTLAIKGEVTHVWGNNLTRSKDPAAWSLNPKNTTLLKDIKRCIQRITDSDGFYYGTAALYYVVNHTPPGADRVAAAKECYEYSQLAAQNSTKFEEGMLEKIESKYLRFSSEHILRTHGLEKDKYFALIESPGKLVRELYRDESIPSRCRSATSHRPDINAAVDELCELFSLNTIKLRLELLQEWLRSSNPRYADLSQSFTEILPTMRSDQNTEYEDNLLRASYMLECENTLFAQFLVNIGFDGYHGEAEYDCDMRYRALRVLQTIVDTATLEKLSERDINTFRKYVKSLQYISRLDSLGLRYNIDTFETCSKRELVQILWKSQRHSPYALSVIAQISIEFGIYDILLWDGVLSQMTRLRMTSELKRILLQGRSQSVIVNCNGYRMGWQLIISEPFSEMEVTPSAEQVNNCVEAIRLLYSCPIAHELDFSAITRNCFHCQQMCLAAALLPFLNETERQFALQVINRKSIAELTEGLNDLSSKGVLTIARSLAIVQKSVP</sequence>
<dbReference type="GO" id="GO:0007094">
    <property type="term" value="P:mitotic spindle assembly checkpoint signaling"/>
    <property type="evidence" value="ECO:0007669"/>
    <property type="project" value="TreeGrafter"/>
</dbReference>
<protein>
    <submittedName>
        <fullName evidence="8">Kinetochore-associated protein 1</fullName>
    </submittedName>
</protein>
<dbReference type="InterPro" id="IPR055405">
    <property type="entry name" value="ARM_KNTC1_3rd"/>
</dbReference>
<dbReference type="GO" id="GO:1903394">
    <property type="term" value="P:protein localization to kinetochore involved in kinetochore assembly"/>
    <property type="evidence" value="ECO:0007669"/>
    <property type="project" value="TreeGrafter"/>
</dbReference>
<keyword evidence="1" id="KW-0175">Coiled coil</keyword>
<dbReference type="InterPro" id="IPR019527">
    <property type="entry name" value="RZZ-complex_KNTC1/ROD_C"/>
</dbReference>
<dbReference type="Pfam" id="PF24506">
    <property type="entry name" value="KNTC1_N"/>
    <property type="match status" value="1"/>
</dbReference>
<feature type="domain" description="RZZ complex subunit KNTC1/ROD C-terminal" evidence="2">
    <location>
        <begin position="1489"/>
        <end position="2018"/>
    </location>
</feature>
<dbReference type="GeneID" id="106743100"/>
<dbReference type="KEGG" id="dqu:106743100"/>
<organism evidence="7 8">
    <name type="scientific">Dinoponera quadriceps</name>
    <name type="common">South American ant</name>
    <dbReference type="NCBI Taxonomy" id="609295"/>
    <lineage>
        <taxon>Eukaryota</taxon>
        <taxon>Metazoa</taxon>
        <taxon>Ecdysozoa</taxon>
        <taxon>Arthropoda</taxon>
        <taxon>Hexapoda</taxon>
        <taxon>Insecta</taxon>
        <taxon>Pterygota</taxon>
        <taxon>Neoptera</taxon>
        <taxon>Endopterygota</taxon>
        <taxon>Hymenoptera</taxon>
        <taxon>Apocrita</taxon>
        <taxon>Aculeata</taxon>
        <taxon>Formicoidea</taxon>
        <taxon>Formicidae</taxon>
        <taxon>Ponerinae</taxon>
        <taxon>Ponerini</taxon>
        <taxon>Dinoponera</taxon>
    </lineage>
</organism>
<dbReference type="InterPro" id="IPR055402">
    <property type="entry name" value="KNTC1_N"/>
</dbReference>
<dbReference type="GO" id="GO:0031267">
    <property type="term" value="F:small GTPase binding"/>
    <property type="evidence" value="ECO:0007669"/>
    <property type="project" value="TreeGrafter"/>
</dbReference>
<feature type="domain" description="KNTC1 second ARM-repeats" evidence="5">
    <location>
        <begin position="741"/>
        <end position="861"/>
    </location>
</feature>
<dbReference type="Proteomes" id="UP000515204">
    <property type="component" value="Unplaced"/>
</dbReference>
<evidence type="ECO:0000259" key="2">
    <source>
        <dbReference type="Pfam" id="PF10493"/>
    </source>
</evidence>
<evidence type="ECO:0000313" key="8">
    <source>
        <dbReference type="RefSeq" id="XP_014472123.1"/>
    </source>
</evidence>
<dbReference type="GO" id="GO:0000070">
    <property type="term" value="P:mitotic sister chromatid segregation"/>
    <property type="evidence" value="ECO:0007669"/>
    <property type="project" value="TreeGrafter"/>
</dbReference>
<feature type="domain" description="KNTC1 first ARM-repeats" evidence="6">
    <location>
        <begin position="381"/>
        <end position="630"/>
    </location>
</feature>